<reference evidence="2 3" key="1">
    <citation type="submission" date="2017-12" db="EMBL/GenBank/DDBJ databases">
        <title>Draft Genome sequences of multiple microbial strains isolated from spacecraft associated surfaces.</title>
        <authorList>
            <person name="Seuylemezian A."/>
            <person name="Vaishampayan P."/>
            <person name="Venkateswaran K."/>
        </authorList>
    </citation>
    <scope>NUCLEOTIDE SEQUENCE [LARGE SCALE GENOMIC DNA]</scope>
    <source>
        <strain evidence="2 3">2P01AA</strain>
    </source>
</reference>
<dbReference type="Gene3D" id="1.10.510.10">
    <property type="entry name" value="Transferase(Phosphotransferase) domain 1"/>
    <property type="match status" value="1"/>
</dbReference>
<proteinExistence type="predicted"/>
<dbReference type="SMART" id="SM00220">
    <property type="entry name" value="S_TKc"/>
    <property type="match status" value="1"/>
</dbReference>
<feature type="domain" description="Protein kinase" evidence="1">
    <location>
        <begin position="17"/>
        <end position="276"/>
    </location>
</feature>
<dbReference type="Pfam" id="PF00069">
    <property type="entry name" value="Pkinase"/>
    <property type="match status" value="1"/>
</dbReference>
<sequence>MSFTTWISNPKIQLEDLKLKTKVQSYRFGRRVYTFQVEQQCYWLKFHKLGTHPLLEQAFLRELVFYQQFAQAKQTFLLPYQIIPLSDVATDLDFAGVEQGLLSVNSDVYFSDINMFRDIDTIKQKILSALDVVEALHQIGWIHGDLKTEHFRLYEYSCKLIDFEQSFRIGQPIQTLDATPHYMAPELFHGVGKSIQSDLYALGIIVYEWLTQSRLKATTYHDWAVLHCQQLQIQLPIEFELFLPLLNGLTQKYVKQRFNSVLAAKNSLNAIDLSQK</sequence>
<dbReference type="GO" id="GO:0005524">
    <property type="term" value="F:ATP binding"/>
    <property type="evidence" value="ECO:0007669"/>
    <property type="project" value="InterPro"/>
</dbReference>
<keyword evidence="2" id="KW-0418">Kinase</keyword>
<dbReference type="SUPFAM" id="SSF56112">
    <property type="entry name" value="Protein kinase-like (PK-like)"/>
    <property type="match status" value="1"/>
</dbReference>
<evidence type="ECO:0000313" key="2">
    <source>
        <dbReference type="EMBL" id="PKF31810.1"/>
    </source>
</evidence>
<dbReference type="Proteomes" id="UP000233553">
    <property type="component" value="Unassembled WGS sequence"/>
</dbReference>
<comment type="caution">
    <text evidence="2">The sequence shown here is derived from an EMBL/GenBank/DDBJ whole genome shotgun (WGS) entry which is preliminary data.</text>
</comment>
<dbReference type="InterPro" id="IPR000719">
    <property type="entry name" value="Prot_kinase_dom"/>
</dbReference>
<dbReference type="InterPro" id="IPR011009">
    <property type="entry name" value="Kinase-like_dom_sf"/>
</dbReference>
<evidence type="ECO:0000259" key="1">
    <source>
        <dbReference type="PROSITE" id="PS50011"/>
    </source>
</evidence>
<name>A0A2N0WBE6_9GAMM</name>
<protein>
    <submittedName>
        <fullName evidence="2">Protein kinase</fullName>
    </submittedName>
</protein>
<dbReference type="PROSITE" id="PS50011">
    <property type="entry name" value="PROTEIN_KINASE_DOM"/>
    <property type="match status" value="1"/>
</dbReference>
<dbReference type="PANTHER" id="PTHR44167">
    <property type="entry name" value="OVARIAN-SPECIFIC SERINE/THREONINE-PROTEIN KINASE LOK-RELATED"/>
    <property type="match status" value="1"/>
</dbReference>
<dbReference type="GO" id="GO:0004674">
    <property type="term" value="F:protein serine/threonine kinase activity"/>
    <property type="evidence" value="ECO:0007669"/>
    <property type="project" value="TreeGrafter"/>
</dbReference>
<dbReference type="PANTHER" id="PTHR44167:SF24">
    <property type="entry name" value="SERINE_THREONINE-PROTEIN KINASE CHK2"/>
    <property type="match status" value="1"/>
</dbReference>
<keyword evidence="2" id="KW-0808">Transferase</keyword>
<dbReference type="AlphaFoldDB" id="A0A2N0WBE6"/>
<dbReference type="EMBL" id="PISJ01000019">
    <property type="protein sequence ID" value="PKF31810.1"/>
    <property type="molecule type" value="Genomic_DNA"/>
</dbReference>
<organism evidence="2 3">
    <name type="scientific">Acinetobacter proteolyticus</name>
    <dbReference type="NCBI Taxonomy" id="1776741"/>
    <lineage>
        <taxon>Bacteria</taxon>
        <taxon>Pseudomonadati</taxon>
        <taxon>Pseudomonadota</taxon>
        <taxon>Gammaproteobacteria</taxon>
        <taxon>Moraxellales</taxon>
        <taxon>Moraxellaceae</taxon>
        <taxon>Acinetobacter</taxon>
    </lineage>
</organism>
<accession>A0A2N0WBE6</accession>
<evidence type="ECO:0000313" key="3">
    <source>
        <dbReference type="Proteomes" id="UP000233553"/>
    </source>
</evidence>
<dbReference type="RefSeq" id="WP_101237183.1">
    <property type="nucleotide sequence ID" value="NZ_PISJ01000019.1"/>
</dbReference>
<gene>
    <name evidence="2" type="ORF">CW311_16355</name>
</gene>